<keyword evidence="6 9" id="KW-0554">One-carbon metabolism</keyword>
<keyword evidence="9" id="KW-0028">Amino-acid biosynthesis</keyword>
<dbReference type="Gene3D" id="3.40.640.10">
    <property type="entry name" value="Type I PLP-dependent aspartate aminotransferase-like (Major domain)"/>
    <property type="match status" value="1"/>
</dbReference>
<dbReference type="GO" id="GO:0035999">
    <property type="term" value="P:tetrahydrofolate interconversion"/>
    <property type="evidence" value="ECO:0007669"/>
    <property type="project" value="UniProtKB-UniRule"/>
</dbReference>
<dbReference type="InterPro" id="IPR049943">
    <property type="entry name" value="Ser_HO-MeTrfase-like"/>
</dbReference>
<comment type="pathway">
    <text evidence="9">Amino-acid biosynthesis; glycine biosynthesis; glycine from L-serine: step 1/1.</text>
</comment>
<dbReference type="Gene3D" id="3.90.1150.10">
    <property type="entry name" value="Aspartate Aminotransferase, domain 1"/>
    <property type="match status" value="1"/>
</dbReference>
<dbReference type="SUPFAM" id="SSF53383">
    <property type="entry name" value="PLP-dependent transferases"/>
    <property type="match status" value="1"/>
</dbReference>
<accession>U2MEW4</accession>
<evidence type="ECO:0000256" key="3">
    <source>
        <dbReference type="ARBA" id="ARBA00006376"/>
    </source>
</evidence>
<feature type="binding site" evidence="9">
    <location>
        <position position="113"/>
    </location>
    <ligand>
        <name>(6S)-5,6,7,8-tetrahydrofolate</name>
        <dbReference type="ChEBI" id="CHEBI:57453"/>
    </ligand>
</feature>
<dbReference type="GO" id="GO:0019264">
    <property type="term" value="P:glycine biosynthetic process from serine"/>
    <property type="evidence" value="ECO:0007669"/>
    <property type="project" value="UniProtKB-UniRule"/>
</dbReference>
<dbReference type="InterPro" id="IPR001085">
    <property type="entry name" value="Ser_HO-MeTrfase"/>
</dbReference>
<comment type="subunit">
    <text evidence="4 9">Homodimer.</text>
</comment>
<name>U2MEW4_9BACT</name>
<dbReference type="PROSITE" id="PS00096">
    <property type="entry name" value="SHMT"/>
    <property type="match status" value="1"/>
</dbReference>
<dbReference type="RefSeq" id="WP_021584284.1">
    <property type="nucleotide sequence ID" value="NZ_AWET01000038.1"/>
</dbReference>
<feature type="binding site" evidence="9">
    <location>
        <begin position="363"/>
        <end position="365"/>
    </location>
    <ligand>
        <name>(6S)-5,6,7,8-tetrahydrofolate</name>
        <dbReference type="ChEBI" id="CHEBI:57453"/>
    </ligand>
</feature>
<evidence type="ECO:0000256" key="2">
    <source>
        <dbReference type="ARBA" id="ARBA00004496"/>
    </source>
</evidence>
<dbReference type="Pfam" id="PF00464">
    <property type="entry name" value="SHMT"/>
    <property type="match status" value="1"/>
</dbReference>
<evidence type="ECO:0000256" key="5">
    <source>
        <dbReference type="ARBA" id="ARBA00022490"/>
    </source>
</evidence>
<dbReference type="GO" id="GO:0005829">
    <property type="term" value="C:cytosol"/>
    <property type="evidence" value="ECO:0007669"/>
    <property type="project" value="TreeGrafter"/>
</dbReference>
<evidence type="ECO:0000256" key="8">
    <source>
        <dbReference type="ARBA" id="ARBA00022898"/>
    </source>
</evidence>
<dbReference type="UniPathway" id="UPA00288">
    <property type="reaction ID" value="UER01023"/>
</dbReference>
<keyword evidence="8 9" id="KW-0663">Pyridoxal phosphate</keyword>
<evidence type="ECO:0000313" key="13">
    <source>
        <dbReference type="Proteomes" id="UP000016600"/>
    </source>
</evidence>
<feature type="modified residue" description="N6-(pyridoxal phosphate)lysine" evidence="9 10">
    <location>
        <position position="222"/>
    </location>
</feature>
<comment type="pathway">
    <text evidence="9">One-carbon metabolism; tetrahydrofolate interconversion.</text>
</comment>
<keyword evidence="7 9" id="KW-0808">Transferase</keyword>
<feature type="site" description="Plays an important role in substrate specificity" evidence="9">
    <location>
        <position position="221"/>
    </location>
</feature>
<evidence type="ECO:0000256" key="4">
    <source>
        <dbReference type="ARBA" id="ARBA00011738"/>
    </source>
</evidence>
<comment type="caution">
    <text evidence="12">The sequence shown here is derived from an EMBL/GenBank/DDBJ whole genome shotgun (WGS) entry which is preliminary data.</text>
</comment>
<evidence type="ECO:0000256" key="1">
    <source>
        <dbReference type="ARBA" id="ARBA00001933"/>
    </source>
</evidence>
<dbReference type="GO" id="GO:0030170">
    <property type="term" value="F:pyridoxal phosphate binding"/>
    <property type="evidence" value="ECO:0007669"/>
    <property type="project" value="UniProtKB-UniRule"/>
</dbReference>
<evidence type="ECO:0000256" key="6">
    <source>
        <dbReference type="ARBA" id="ARBA00022563"/>
    </source>
</evidence>
<evidence type="ECO:0000256" key="10">
    <source>
        <dbReference type="PIRSR" id="PIRSR000412-50"/>
    </source>
</evidence>
<dbReference type="HAMAP" id="MF_00051">
    <property type="entry name" value="SHMT"/>
    <property type="match status" value="1"/>
</dbReference>
<dbReference type="PATRIC" id="fig|1081904.3.peg.1710"/>
<comment type="cofactor">
    <cofactor evidence="1 9 10">
        <name>pyridoxal 5'-phosphate</name>
        <dbReference type="ChEBI" id="CHEBI:597326"/>
    </cofactor>
</comment>
<reference evidence="12 13" key="1">
    <citation type="submission" date="2013-08" db="EMBL/GenBank/DDBJ databases">
        <authorList>
            <person name="Durkin A.S."/>
            <person name="Haft D.R."/>
            <person name="McCorrison J."/>
            <person name="Torralba M."/>
            <person name="Gillis M."/>
            <person name="Haft D.H."/>
            <person name="Methe B."/>
            <person name="Sutton G."/>
            <person name="Nelson K.E."/>
        </authorList>
    </citation>
    <scope>NUCLEOTIDE SEQUENCE [LARGE SCALE GENOMIC DNA]</scope>
    <source>
        <strain evidence="12 13">F0068</strain>
    </source>
</reference>
<comment type="catalytic activity">
    <reaction evidence="9">
        <text>(6R)-5,10-methylene-5,6,7,8-tetrahydrofolate + glycine + H2O = (6S)-5,6,7,8-tetrahydrofolate + L-serine</text>
        <dbReference type="Rhea" id="RHEA:15481"/>
        <dbReference type="ChEBI" id="CHEBI:15377"/>
        <dbReference type="ChEBI" id="CHEBI:15636"/>
        <dbReference type="ChEBI" id="CHEBI:33384"/>
        <dbReference type="ChEBI" id="CHEBI:57305"/>
        <dbReference type="ChEBI" id="CHEBI:57453"/>
        <dbReference type="EC" id="2.1.2.1"/>
    </reaction>
</comment>
<dbReference type="GO" id="GO:0032259">
    <property type="term" value="P:methylation"/>
    <property type="evidence" value="ECO:0007669"/>
    <property type="project" value="UniProtKB-KW"/>
</dbReference>
<evidence type="ECO:0000256" key="7">
    <source>
        <dbReference type="ARBA" id="ARBA00022679"/>
    </source>
</evidence>
<keyword evidence="13" id="KW-1185">Reference proteome</keyword>
<dbReference type="CDD" id="cd00378">
    <property type="entry name" value="SHMT"/>
    <property type="match status" value="1"/>
</dbReference>
<evidence type="ECO:0000259" key="11">
    <source>
        <dbReference type="Pfam" id="PF00464"/>
    </source>
</evidence>
<protein>
    <recommendedName>
        <fullName evidence="9">Serine hydroxymethyltransferase</fullName>
        <shortName evidence="9">SHMT</shortName>
        <shortName evidence="9">Serine methylase</shortName>
        <ecNumber evidence="9">2.1.2.1</ecNumber>
    </recommendedName>
</protein>
<evidence type="ECO:0000256" key="9">
    <source>
        <dbReference type="HAMAP-Rule" id="MF_00051"/>
    </source>
</evidence>
<dbReference type="InterPro" id="IPR039429">
    <property type="entry name" value="SHMT-like_dom"/>
</dbReference>
<dbReference type="PANTHER" id="PTHR11680">
    <property type="entry name" value="SERINE HYDROXYMETHYLTRANSFERASE"/>
    <property type="match status" value="1"/>
</dbReference>
<proteinExistence type="inferred from homology"/>
<sequence length="426" mass="46787">MKRDQEIFDLIEKEHQRQLKGIELIASENFVSDEVMEAMGSYLTNKYAEGLPGKRYYGGCEVVDVVEDLARERVKKLFGAEFANVQPHSGAQANAAVLLACLKPGDTFMGLNLAHGGHLSHGSLVNTSGILYNPIGYNLKKETGRVDYDEMEQLALEHKPKLIIGGGSAYSREWDYRRMREIADKVGALLMVDMAHPAGLIAAGLLENPVKYAHIVTSTTHKTLRGPRGGIILMGKDFENSWGLKTPKGEVKMMSQLINSAVFPGQQGGPLEHVIAAKAVAFQEALQPEFKDWAKQVQKNAKVLAEELVKRGFSIVSGGTDNHSMLVDLRTKYPELTGKVAEKALVAADITVNKNMVPFDTRSAFQTSGIRLGTAAITTRGAKEDLMGLIAELIEEVLNAPEDEAVITKVRTKVNETMRDYPLFAY</sequence>
<comment type="subcellular location">
    <subcellularLocation>
        <location evidence="2 9">Cytoplasm</location>
    </subcellularLocation>
</comment>
<dbReference type="GO" id="GO:0008168">
    <property type="term" value="F:methyltransferase activity"/>
    <property type="evidence" value="ECO:0007669"/>
    <property type="project" value="UniProtKB-KW"/>
</dbReference>
<dbReference type="EC" id="2.1.2.1" evidence="9"/>
<keyword evidence="12" id="KW-0489">Methyltransferase</keyword>
<dbReference type="Proteomes" id="UP000016600">
    <property type="component" value="Unassembled WGS sequence"/>
</dbReference>
<dbReference type="UniPathway" id="UPA00193"/>
<keyword evidence="5 9" id="KW-0963">Cytoplasm</keyword>
<organism evidence="12 13">
    <name type="scientific">Hoylesella pleuritidis F0068</name>
    <dbReference type="NCBI Taxonomy" id="1081904"/>
    <lineage>
        <taxon>Bacteria</taxon>
        <taxon>Pseudomonadati</taxon>
        <taxon>Bacteroidota</taxon>
        <taxon>Bacteroidia</taxon>
        <taxon>Bacteroidales</taxon>
        <taxon>Prevotellaceae</taxon>
        <taxon>Hoylesella</taxon>
    </lineage>
</organism>
<dbReference type="InterPro" id="IPR015424">
    <property type="entry name" value="PyrdxlP-dep_Trfase"/>
</dbReference>
<dbReference type="EMBL" id="AWET01000038">
    <property type="protein sequence ID" value="ERK00205.1"/>
    <property type="molecule type" value="Genomic_DNA"/>
</dbReference>
<dbReference type="NCBIfam" id="NF000586">
    <property type="entry name" value="PRK00011.1"/>
    <property type="match status" value="1"/>
</dbReference>
<dbReference type="PANTHER" id="PTHR11680:SF35">
    <property type="entry name" value="SERINE HYDROXYMETHYLTRANSFERASE 1"/>
    <property type="match status" value="1"/>
</dbReference>
<dbReference type="AlphaFoldDB" id="U2MEW4"/>
<comment type="caution">
    <text evidence="9">Lacks conserved residue(s) required for the propagation of feature annotation.</text>
</comment>
<dbReference type="InterPro" id="IPR019798">
    <property type="entry name" value="Ser_HO-MeTrfase_PLP_BS"/>
</dbReference>
<dbReference type="GO" id="GO:0004372">
    <property type="term" value="F:glycine hydroxymethyltransferase activity"/>
    <property type="evidence" value="ECO:0007669"/>
    <property type="project" value="UniProtKB-UniRule"/>
</dbReference>
<dbReference type="FunFam" id="3.40.640.10:FF:000001">
    <property type="entry name" value="Serine hydroxymethyltransferase"/>
    <property type="match status" value="1"/>
</dbReference>
<feature type="domain" description="Serine hydroxymethyltransferase-like" evidence="11">
    <location>
        <begin position="2"/>
        <end position="393"/>
    </location>
</feature>
<dbReference type="InterPro" id="IPR015422">
    <property type="entry name" value="PyrdxlP-dep_Trfase_small"/>
</dbReference>
<gene>
    <name evidence="9 12" type="primary">glyA</name>
    <name evidence="12" type="ORF">HMPREF1218_1317</name>
</gene>
<dbReference type="InterPro" id="IPR015421">
    <property type="entry name" value="PyrdxlP-dep_Trfase_major"/>
</dbReference>
<dbReference type="PIRSF" id="PIRSF000412">
    <property type="entry name" value="SHMT"/>
    <property type="match status" value="1"/>
</dbReference>
<evidence type="ECO:0000313" key="12">
    <source>
        <dbReference type="EMBL" id="ERK00205.1"/>
    </source>
</evidence>
<feature type="binding site" evidence="9">
    <location>
        <begin position="117"/>
        <end position="119"/>
    </location>
    <ligand>
        <name>(6S)-5,6,7,8-tetrahydrofolate</name>
        <dbReference type="ChEBI" id="CHEBI:57453"/>
    </ligand>
</feature>
<comment type="similarity">
    <text evidence="3 9">Belongs to the SHMT family.</text>
</comment>
<comment type="function">
    <text evidence="9">Catalyzes the reversible interconversion of serine and glycine with tetrahydrofolate (THF) serving as the one-carbon carrier. This reaction serves as the major source of one-carbon groups required for the biosynthesis of purines, thymidylate, methionine, and other important biomolecules. Also exhibits THF-independent aldolase activity toward beta-hydroxyamino acids, producing glycine and aldehydes, via a retro-aldol mechanism.</text>
</comment>